<reference evidence="3" key="1">
    <citation type="submission" date="2020-02" db="EMBL/GenBank/DDBJ databases">
        <authorList>
            <person name="Meier V. D."/>
        </authorList>
    </citation>
    <scope>NUCLEOTIDE SEQUENCE</scope>
    <source>
        <strain evidence="3">AVDCRST_MAG91</strain>
    </source>
</reference>
<dbReference type="Pfam" id="PF13579">
    <property type="entry name" value="Glyco_trans_4_4"/>
    <property type="match status" value="1"/>
</dbReference>
<dbReference type="SUPFAM" id="SSF53756">
    <property type="entry name" value="UDP-Glycosyltransferase/glycogen phosphorylase"/>
    <property type="match status" value="1"/>
</dbReference>
<keyword evidence="3" id="KW-0808">Transferase</keyword>
<sequence>MTLRVLMTADAVGGVWTYALDVARGLGAHGVRTILALSGPSPDPNQRRAAAAVPSLTLIDTGLPLDWLAETPDEVAAAGAAIAKLASDHRVDLIHLNTPALAAPSPSSLRGGGKGREGPTKVLLSREPEADEGEGAFEVPLVVASHSCVASWWEAAATGPLPADLRWRTDLHAAGLRAATRTIAPTAAFAATTHRLYGVRPTVVRNGRDPLAKREAPMHDAAITVGRLWDKGKNVRVLDRAAARLPVPLFAAGSTSGPNGDAIALEHAHPLGHLSDADLGERLAARPVFVSAALYEPFGLAVLEAAAAGCALVLSDIPTFRELWDGCATFVDPHDDRAFAAAINALIGDQNLRLARGEAARTRARRFTPQATAAETLAIYRTLLPTARAVAA</sequence>
<dbReference type="EMBL" id="CADCVX010000650">
    <property type="protein sequence ID" value="CAA9539749.1"/>
    <property type="molecule type" value="Genomic_DNA"/>
</dbReference>
<dbReference type="AlphaFoldDB" id="A0A6J4U392"/>
<dbReference type="Gene3D" id="3.40.50.2000">
    <property type="entry name" value="Glycogen Phosphorylase B"/>
    <property type="match status" value="2"/>
</dbReference>
<name>A0A6J4U392_9SPHN</name>
<dbReference type="GO" id="GO:0016757">
    <property type="term" value="F:glycosyltransferase activity"/>
    <property type="evidence" value="ECO:0007669"/>
    <property type="project" value="InterPro"/>
</dbReference>
<evidence type="ECO:0000259" key="2">
    <source>
        <dbReference type="Pfam" id="PF13579"/>
    </source>
</evidence>
<gene>
    <name evidence="3" type="ORF">AVDCRST_MAG91-3739</name>
</gene>
<feature type="domain" description="Glycosyl transferase family 1" evidence="1">
    <location>
        <begin position="266"/>
        <end position="362"/>
    </location>
</feature>
<dbReference type="InterPro" id="IPR001296">
    <property type="entry name" value="Glyco_trans_1"/>
</dbReference>
<proteinExistence type="predicted"/>
<evidence type="ECO:0000313" key="3">
    <source>
        <dbReference type="EMBL" id="CAA9539749.1"/>
    </source>
</evidence>
<evidence type="ECO:0000259" key="1">
    <source>
        <dbReference type="Pfam" id="PF00534"/>
    </source>
</evidence>
<accession>A0A6J4U392</accession>
<feature type="domain" description="Glycosyltransferase subfamily 4-like N-terminal" evidence="2">
    <location>
        <begin position="13"/>
        <end position="206"/>
    </location>
</feature>
<dbReference type="Pfam" id="PF00534">
    <property type="entry name" value="Glycos_transf_1"/>
    <property type="match status" value="1"/>
</dbReference>
<protein>
    <submittedName>
        <fullName evidence="3">Glycosyltransferase</fullName>
    </submittedName>
</protein>
<organism evidence="3">
    <name type="scientific">uncultured Sphingomonadaceae bacterium</name>
    <dbReference type="NCBI Taxonomy" id="169976"/>
    <lineage>
        <taxon>Bacteria</taxon>
        <taxon>Pseudomonadati</taxon>
        <taxon>Pseudomonadota</taxon>
        <taxon>Alphaproteobacteria</taxon>
        <taxon>Sphingomonadales</taxon>
        <taxon>Sphingomonadaceae</taxon>
        <taxon>environmental samples</taxon>
    </lineage>
</organism>
<dbReference type="PANTHER" id="PTHR12526">
    <property type="entry name" value="GLYCOSYLTRANSFERASE"/>
    <property type="match status" value="1"/>
</dbReference>
<dbReference type="InterPro" id="IPR028098">
    <property type="entry name" value="Glyco_trans_4-like_N"/>
</dbReference>
<dbReference type="PANTHER" id="PTHR12526:SF638">
    <property type="entry name" value="SPORE COAT PROTEIN SA"/>
    <property type="match status" value="1"/>
</dbReference>